<comment type="caution">
    <text evidence="6">The sequence shown here is derived from an EMBL/GenBank/DDBJ whole genome shotgun (WGS) entry which is preliminary data.</text>
</comment>
<keyword evidence="4" id="KW-0325">Glycoprotein</keyword>
<dbReference type="PANTHER" id="PTHR11802">
    <property type="entry name" value="SERINE PROTEASE FAMILY S10 SERINE CARBOXYPEPTIDASE"/>
    <property type="match status" value="1"/>
</dbReference>
<sequence length="441" mass="50665">MISILIGLFSLVVCQGDIQTTVQTDFYKQLLGAEPKQYIETGYVTLKDLEDGQTAMGEMFYHMFLKQGTMSLDQIKQDDILVIWLNGGPGCSSQYGNFQEIGPYQIIEESKDKFKVVERPYSWNKLTHQLFVDQPLRVGMSGAKDGFVVSNTETAAKYFVNFLRILYNKHTILQRTQLYIMGESFAGHYIPAISLQILRQNLTIVNFKGIAIGDGWTQPFQQFSQYASYLYTIGTITERQFKIIQDDIAIGQNAILDGDMKLAYQQFDLLSDDKTINMTGRINVYNFRKYQEQDVEDTTHEKFLNFYLKTQFKAPNSKTVFEGCDGPTYDAFALDIPTSRKGDIEILLKYNIRVLLFNGQLDYIVNTPGAVMWMSQLNWEKIGLWKNTKKEMIVVDNETQGTWKQYDNFIYATIYTAGHMVPTDNPEGAYAMLDKYLTIKK</sequence>
<accession>A0A8S1QJT6</accession>
<gene>
    <name evidence="6" type="ORF">PSON_ATCC_30995.1.T1080110</name>
</gene>
<feature type="signal peptide" evidence="5">
    <location>
        <begin position="1"/>
        <end position="16"/>
    </location>
</feature>
<organism evidence="6 7">
    <name type="scientific">Paramecium sonneborni</name>
    <dbReference type="NCBI Taxonomy" id="65129"/>
    <lineage>
        <taxon>Eukaryota</taxon>
        <taxon>Sar</taxon>
        <taxon>Alveolata</taxon>
        <taxon>Ciliophora</taxon>
        <taxon>Intramacronucleata</taxon>
        <taxon>Oligohymenophorea</taxon>
        <taxon>Peniculida</taxon>
        <taxon>Parameciidae</taxon>
        <taxon>Paramecium</taxon>
    </lineage>
</organism>
<dbReference type="Pfam" id="PF00450">
    <property type="entry name" value="Peptidase_S10"/>
    <property type="match status" value="1"/>
</dbReference>
<dbReference type="GO" id="GO:0006508">
    <property type="term" value="P:proteolysis"/>
    <property type="evidence" value="ECO:0007669"/>
    <property type="project" value="UniProtKB-KW"/>
</dbReference>
<evidence type="ECO:0000256" key="5">
    <source>
        <dbReference type="SAM" id="SignalP"/>
    </source>
</evidence>
<proteinExistence type="predicted"/>
<dbReference type="OrthoDB" id="443318at2759"/>
<reference evidence="6" key="1">
    <citation type="submission" date="2021-01" db="EMBL/GenBank/DDBJ databases">
        <authorList>
            <consortium name="Genoscope - CEA"/>
            <person name="William W."/>
        </authorList>
    </citation>
    <scope>NUCLEOTIDE SEQUENCE</scope>
</reference>
<dbReference type="PANTHER" id="PTHR11802:SF113">
    <property type="entry name" value="SERINE CARBOXYPEPTIDASE CTSA-4.1"/>
    <property type="match status" value="1"/>
</dbReference>
<dbReference type="InterPro" id="IPR001563">
    <property type="entry name" value="Peptidase_S10"/>
</dbReference>
<keyword evidence="7" id="KW-1185">Reference proteome</keyword>
<keyword evidence="3" id="KW-0378">Hydrolase</keyword>
<keyword evidence="5" id="KW-0732">Signal</keyword>
<evidence type="ECO:0000256" key="3">
    <source>
        <dbReference type="ARBA" id="ARBA00022801"/>
    </source>
</evidence>
<dbReference type="Proteomes" id="UP000692954">
    <property type="component" value="Unassembled WGS sequence"/>
</dbReference>
<evidence type="ECO:0000256" key="1">
    <source>
        <dbReference type="ARBA" id="ARBA00022645"/>
    </source>
</evidence>
<dbReference type="GO" id="GO:0004185">
    <property type="term" value="F:serine-type carboxypeptidase activity"/>
    <property type="evidence" value="ECO:0007669"/>
    <property type="project" value="InterPro"/>
</dbReference>
<keyword evidence="1" id="KW-0121">Carboxypeptidase</keyword>
<dbReference type="FunFam" id="3.40.50.1820:FF:000408">
    <property type="entry name" value="Carboxypeptidase"/>
    <property type="match status" value="1"/>
</dbReference>
<dbReference type="EMBL" id="CAJJDN010000108">
    <property type="protein sequence ID" value="CAD8115434.1"/>
    <property type="molecule type" value="Genomic_DNA"/>
</dbReference>
<dbReference type="AlphaFoldDB" id="A0A8S1QJT6"/>
<name>A0A8S1QJT6_9CILI</name>
<evidence type="ECO:0000313" key="7">
    <source>
        <dbReference type="Proteomes" id="UP000692954"/>
    </source>
</evidence>
<evidence type="ECO:0000256" key="2">
    <source>
        <dbReference type="ARBA" id="ARBA00022670"/>
    </source>
</evidence>
<evidence type="ECO:0008006" key="8">
    <source>
        <dbReference type="Google" id="ProtNLM"/>
    </source>
</evidence>
<keyword evidence="2" id="KW-0645">Protease</keyword>
<evidence type="ECO:0000256" key="4">
    <source>
        <dbReference type="ARBA" id="ARBA00023180"/>
    </source>
</evidence>
<feature type="chain" id="PRO_5035751356" description="Serine carboxypeptidase" evidence="5">
    <location>
        <begin position="17"/>
        <end position="441"/>
    </location>
</feature>
<evidence type="ECO:0000313" key="6">
    <source>
        <dbReference type="EMBL" id="CAD8115434.1"/>
    </source>
</evidence>
<protein>
    <recommendedName>
        <fullName evidence="8">Serine carboxypeptidase</fullName>
    </recommendedName>
</protein>